<evidence type="ECO:0000256" key="5">
    <source>
        <dbReference type="ARBA" id="ARBA00022833"/>
    </source>
</evidence>
<dbReference type="GO" id="GO:0006457">
    <property type="term" value="P:protein folding"/>
    <property type="evidence" value="ECO:0007669"/>
    <property type="project" value="InterPro"/>
</dbReference>
<dbReference type="STRING" id="6265.A0A0B2VLU4"/>
<dbReference type="InterPro" id="IPR018253">
    <property type="entry name" value="DnaJ_domain_CS"/>
</dbReference>
<feature type="domain" description="J" evidence="11">
    <location>
        <begin position="15"/>
        <end position="77"/>
    </location>
</feature>
<evidence type="ECO:0000256" key="1">
    <source>
        <dbReference type="ARBA" id="ARBA00022481"/>
    </source>
</evidence>
<keyword evidence="2 9" id="KW-0479">Metal-binding</keyword>
<dbReference type="EMBL" id="JPKZ01000985">
    <property type="protein sequence ID" value="KHN84466.1"/>
    <property type="molecule type" value="Genomic_DNA"/>
</dbReference>
<dbReference type="InterPro" id="IPR001623">
    <property type="entry name" value="DnaJ_domain"/>
</dbReference>
<reference evidence="13 14" key="1">
    <citation type="submission" date="2014-11" db="EMBL/GenBank/DDBJ databases">
        <title>Genetic blueprint of the zoonotic pathogen Toxocara canis.</title>
        <authorList>
            <person name="Zhu X.-Q."/>
            <person name="Korhonen P.K."/>
            <person name="Cai H."/>
            <person name="Young N.D."/>
            <person name="Nejsum P."/>
            <person name="von Samson-Himmelstjerna G."/>
            <person name="Boag P.R."/>
            <person name="Tan P."/>
            <person name="Li Q."/>
            <person name="Min J."/>
            <person name="Yang Y."/>
            <person name="Wang X."/>
            <person name="Fang X."/>
            <person name="Hall R.S."/>
            <person name="Hofmann A."/>
            <person name="Sternberg P.W."/>
            <person name="Jex A.R."/>
            <person name="Gasser R.B."/>
        </authorList>
    </citation>
    <scope>NUCLEOTIDE SEQUENCE [LARGE SCALE GENOMIC DNA]</scope>
    <source>
        <strain evidence="13">PN_DK_2014</strain>
    </source>
</reference>
<keyword evidence="4 9" id="KW-0863">Zinc-finger</keyword>
<dbReference type="InterPro" id="IPR001305">
    <property type="entry name" value="HSP_DnaJ_Cys-rich_dom"/>
</dbReference>
<dbReference type="Gene3D" id="2.60.260.20">
    <property type="entry name" value="Urease metallochaperone UreE, N-terminal domain"/>
    <property type="match status" value="4"/>
</dbReference>
<dbReference type="PANTHER" id="PTHR43888">
    <property type="entry name" value="DNAJ-LIKE-2, ISOFORM A-RELATED"/>
    <property type="match status" value="1"/>
</dbReference>
<keyword evidence="14" id="KW-1185">Reference proteome</keyword>
<dbReference type="CDD" id="cd06257">
    <property type="entry name" value="DnaJ"/>
    <property type="match status" value="1"/>
</dbReference>
<organism evidence="13 14">
    <name type="scientific">Toxocara canis</name>
    <name type="common">Canine roundworm</name>
    <dbReference type="NCBI Taxonomy" id="6265"/>
    <lineage>
        <taxon>Eukaryota</taxon>
        <taxon>Metazoa</taxon>
        <taxon>Ecdysozoa</taxon>
        <taxon>Nematoda</taxon>
        <taxon>Chromadorea</taxon>
        <taxon>Rhabditida</taxon>
        <taxon>Spirurina</taxon>
        <taxon>Ascaridomorpha</taxon>
        <taxon>Ascaridoidea</taxon>
        <taxon>Toxocaridae</taxon>
        <taxon>Toxocara</taxon>
    </lineage>
</organism>
<keyword evidence="3" id="KW-0677">Repeat</keyword>
<evidence type="ECO:0000256" key="6">
    <source>
        <dbReference type="ARBA" id="ARBA00023186"/>
    </source>
</evidence>
<evidence type="ECO:0000256" key="10">
    <source>
        <dbReference type="SAM" id="MobiDB-lite"/>
    </source>
</evidence>
<dbReference type="SMART" id="SM00271">
    <property type="entry name" value="DnaJ"/>
    <property type="match status" value="1"/>
</dbReference>
<dbReference type="InterPro" id="IPR044713">
    <property type="entry name" value="DNJA1/2-like"/>
</dbReference>
<dbReference type="FunFam" id="2.10.230.10:FF:000001">
    <property type="entry name" value="DnaJ subfamily A member 2"/>
    <property type="match status" value="2"/>
</dbReference>
<evidence type="ECO:0000256" key="8">
    <source>
        <dbReference type="ARBA" id="ARBA00023289"/>
    </source>
</evidence>
<feature type="compositionally biased region" description="Acidic residues" evidence="10">
    <location>
        <begin position="645"/>
        <end position="655"/>
    </location>
</feature>
<dbReference type="PRINTS" id="PR00625">
    <property type="entry name" value="JDOMAIN"/>
</dbReference>
<dbReference type="OMA" id="CKDHELF"/>
<keyword evidence="5 9" id="KW-0862">Zinc</keyword>
<feature type="domain" description="CR-type" evidence="12">
    <location>
        <begin position="379"/>
        <end position="463"/>
    </location>
</feature>
<feature type="region of interest" description="Disordered" evidence="10">
    <location>
        <begin position="628"/>
        <end position="668"/>
    </location>
</feature>
<keyword evidence="7" id="KW-0449">Lipoprotein</keyword>
<name>A0A0B2VLU4_TOXCA</name>
<dbReference type="InterPro" id="IPR036869">
    <property type="entry name" value="J_dom_sf"/>
</dbReference>
<dbReference type="SUPFAM" id="SSF57938">
    <property type="entry name" value="DnaJ/Hsp40 cysteine-rich domain"/>
    <property type="match status" value="2"/>
</dbReference>
<dbReference type="PROSITE" id="PS50076">
    <property type="entry name" value="DNAJ_2"/>
    <property type="match status" value="1"/>
</dbReference>
<dbReference type="OrthoDB" id="550424at2759"/>
<dbReference type="FunFam" id="1.10.287.110:FF:000016">
    <property type="entry name" value="DnaJ (Hsp40) homolog, subfamily A, member 2"/>
    <property type="match status" value="1"/>
</dbReference>
<dbReference type="FunFam" id="2.60.260.20:FF:000003">
    <property type="entry name" value="DnaJ subfamily A member 2"/>
    <property type="match status" value="2"/>
</dbReference>
<dbReference type="InterPro" id="IPR008971">
    <property type="entry name" value="HSP40/DnaJ_pept-bd"/>
</dbReference>
<dbReference type="Pfam" id="PF01556">
    <property type="entry name" value="DnaJ_C"/>
    <property type="match status" value="2"/>
</dbReference>
<protein>
    <submittedName>
        <fullName evidence="13">DnaJ-like protein subfamily A member 2</fullName>
    </submittedName>
</protein>
<dbReference type="Proteomes" id="UP000031036">
    <property type="component" value="Unassembled WGS sequence"/>
</dbReference>
<evidence type="ECO:0000313" key="14">
    <source>
        <dbReference type="Proteomes" id="UP000031036"/>
    </source>
</evidence>
<evidence type="ECO:0000259" key="12">
    <source>
        <dbReference type="PROSITE" id="PS51188"/>
    </source>
</evidence>
<feature type="compositionally biased region" description="Basic and acidic residues" evidence="10">
    <location>
        <begin position="629"/>
        <end position="644"/>
    </location>
</feature>
<feature type="domain" description="CR-type" evidence="12">
    <location>
        <begin position="145"/>
        <end position="229"/>
    </location>
</feature>
<evidence type="ECO:0000259" key="11">
    <source>
        <dbReference type="PROSITE" id="PS50076"/>
    </source>
</evidence>
<dbReference type="CDD" id="cd10719">
    <property type="entry name" value="DnaJ_zf"/>
    <property type="match status" value="2"/>
</dbReference>
<dbReference type="SUPFAM" id="SSF49493">
    <property type="entry name" value="HSP40/DnaJ peptide-binding domain"/>
    <property type="match status" value="4"/>
</dbReference>
<keyword evidence="1" id="KW-0488">Methylation</keyword>
<evidence type="ECO:0000313" key="13">
    <source>
        <dbReference type="EMBL" id="KHN84466.1"/>
    </source>
</evidence>
<evidence type="ECO:0000256" key="3">
    <source>
        <dbReference type="ARBA" id="ARBA00022737"/>
    </source>
</evidence>
<keyword evidence="6" id="KW-0143">Chaperone</keyword>
<feature type="zinc finger region" description="CR-type" evidence="9">
    <location>
        <begin position="379"/>
        <end position="463"/>
    </location>
</feature>
<dbReference type="Pfam" id="PF00226">
    <property type="entry name" value="DnaJ"/>
    <property type="match status" value="1"/>
</dbReference>
<sequence length="668" mass="74166">MNGGARSRDGPVDTTLYDILNVKPNATEDEIKKSYRHLAKEYHPDKNPAHGERFKEISFAYEVLSNRERRELYDMRGMDGIKEAGSGGGFSGAEDLFSSLFEGGGSPFASFFSGGLGSMGGRRRQMRGQDMVHPLRVSLEDLYNGKTSKLQLSKRIICQACKGMGSKDGQSHECYSCRGRGIKNIVKQLGPGIIQQMQVHCPDCNGQGTKIAEKDRCKTCKGEKTLPETKTLEVHVDRGMRHNQKITFRGEADQQPGVEPGDVIIILQCKDHELFERQGDNLIMHKKISLNEALCGFQMVIKHLDGRELVINSPSGDILEPGGFSGAEDLFSSLFEGGGSPFASFFSGGLGSMGGRRRQMRGQDMVHPLRVSLEDLYNGKTSKLQLSKRIICQACKGMGSKDGQSHECYSCRGRGIKNIVKQLGPGIIQQMQVHCPDCNGQGTKIAEKDRCKTCKGEKTLPETKTLEVHVDRGMRHNQKITFRGEADQQPGVEPGDVIIILQCKDHELFERQGDNLIMHKKISLNEALCGFQMVIKHLDGRELVINSPSGDILEPDCIRGVRNEGMPLMRNPDMHGVLFIKFDVEFPADNFLDSDTKYKLLESLLGGRPPSGPLPKGENVEEVSLMPYDEGRYERGGRTAREAYRDDDEDEDEDEMRGGTQNVQCAQS</sequence>
<dbReference type="CDD" id="cd10747">
    <property type="entry name" value="DnaJ_C"/>
    <property type="match status" value="2"/>
</dbReference>
<dbReference type="Gene3D" id="2.10.230.10">
    <property type="entry name" value="Heat shock protein DnaJ, cysteine-rich domain"/>
    <property type="match status" value="2"/>
</dbReference>
<comment type="caution">
    <text evidence="13">The sequence shown here is derived from an EMBL/GenBank/DDBJ whole genome shotgun (WGS) entry which is preliminary data.</text>
</comment>
<dbReference type="InterPro" id="IPR002939">
    <property type="entry name" value="DnaJ_C"/>
</dbReference>
<dbReference type="PROSITE" id="PS51188">
    <property type="entry name" value="ZF_CR"/>
    <property type="match status" value="2"/>
</dbReference>
<accession>A0A0B2VLU4</accession>
<dbReference type="GO" id="GO:0051082">
    <property type="term" value="F:unfolded protein binding"/>
    <property type="evidence" value="ECO:0007669"/>
    <property type="project" value="InterPro"/>
</dbReference>
<proteinExistence type="predicted"/>
<evidence type="ECO:0000256" key="2">
    <source>
        <dbReference type="ARBA" id="ARBA00022723"/>
    </source>
</evidence>
<gene>
    <name evidence="13" type="primary">DNAJA2</name>
    <name evidence="13" type="ORF">Tcan_15551</name>
</gene>
<dbReference type="PROSITE" id="PS00636">
    <property type="entry name" value="DNAJ_1"/>
    <property type="match status" value="1"/>
</dbReference>
<evidence type="ECO:0000256" key="9">
    <source>
        <dbReference type="PROSITE-ProRule" id="PRU00546"/>
    </source>
</evidence>
<keyword evidence="8" id="KW-0636">Prenylation</keyword>
<feature type="zinc finger region" description="CR-type" evidence="9">
    <location>
        <begin position="145"/>
        <end position="229"/>
    </location>
</feature>
<dbReference type="Gene3D" id="1.10.287.110">
    <property type="entry name" value="DnaJ domain"/>
    <property type="match status" value="1"/>
</dbReference>
<dbReference type="SUPFAM" id="SSF46565">
    <property type="entry name" value="Chaperone J-domain"/>
    <property type="match status" value="1"/>
</dbReference>
<feature type="compositionally biased region" description="Polar residues" evidence="10">
    <location>
        <begin position="659"/>
        <end position="668"/>
    </location>
</feature>
<evidence type="ECO:0000256" key="7">
    <source>
        <dbReference type="ARBA" id="ARBA00023288"/>
    </source>
</evidence>
<dbReference type="Pfam" id="PF00684">
    <property type="entry name" value="DnaJ_CXXCXGXG"/>
    <property type="match status" value="2"/>
</dbReference>
<dbReference type="AlphaFoldDB" id="A0A0B2VLU4"/>
<dbReference type="GO" id="GO:0030544">
    <property type="term" value="F:Hsp70 protein binding"/>
    <property type="evidence" value="ECO:0007669"/>
    <property type="project" value="InterPro"/>
</dbReference>
<dbReference type="GO" id="GO:0008270">
    <property type="term" value="F:zinc ion binding"/>
    <property type="evidence" value="ECO:0007669"/>
    <property type="project" value="UniProtKB-KW"/>
</dbReference>
<dbReference type="InterPro" id="IPR036410">
    <property type="entry name" value="HSP_DnaJ_Cys-rich_dom_sf"/>
</dbReference>
<evidence type="ECO:0000256" key="4">
    <source>
        <dbReference type="ARBA" id="ARBA00022771"/>
    </source>
</evidence>